<dbReference type="eggNOG" id="COG3210">
    <property type="taxonomic scope" value="Bacteria"/>
</dbReference>
<evidence type="ECO:0000256" key="8">
    <source>
        <dbReference type="SAM" id="MobiDB-lite"/>
    </source>
</evidence>
<dbReference type="NCBIfam" id="TIGR01376">
    <property type="entry name" value="POMP_repeat"/>
    <property type="match status" value="1"/>
</dbReference>
<organism evidence="10 11">
    <name type="scientific">Salinispora tropica (strain ATCC BAA-916 / DSM 44818 / JCM 13857 / NBRC 105044 / CNB-440)</name>
    <dbReference type="NCBI Taxonomy" id="369723"/>
    <lineage>
        <taxon>Bacteria</taxon>
        <taxon>Bacillati</taxon>
        <taxon>Actinomycetota</taxon>
        <taxon>Actinomycetes</taxon>
        <taxon>Micromonosporales</taxon>
        <taxon>Micromonosporaceae</taxon>
        <taxon>Salinispora</taxon>
    </lineage>
</organism>
<keyword evidence="4" id="KW-0964">Secreted</keyword>
<dbReference type="Proteomes" id="UP000000235">
    <property type="component" value="Chromosome"/>
</dbReference>
<evidence type="ECO:0000256" key="2">
    <source>
        <dbReference type="ARBA" id="ARBA00004442"/>
    </source>
</evidence>
<dbReference type="AlphaFoldDB" id="A4X5D5"/>
<keyword evidence="6" id="KW-0472">Membrane</keyword>
<evidence type="ECO:0000256" key="7">
    <source>
        <dbReference type="ARBA" id="ARBA00023237"/>
    </source>
</evidence>
<accession>A4X5D5</accession>
<feature type="signal peptide" evidence="9">
    <location>
        <begin position="1"/>
        <end position="17"/>
    </location>
</feature>
<evidence type="ECO:0000256" key="6">
    <source>
        <dbReference type="ARBA" id="ARBA00023136"/>
    </source>
</evidence>
<evidence type="ECO:0000256" key="1">
    <source>
        <dbReference type="ARBA" id="ARBA00004196"/>
    </source>
</evidence>
<evidence type="ECO:0000313" key="11">
    <source>
        <dbReference type="Proteomes" id="UP000000235"/>
    </source>
</evidence>
<keyword evidence="7" id="KW-0998">Cell outer membrane</keyword>
<dbReference type="GO" id="GO:0009279">
    <property type="term" value="C:cell outer membrane"/>
    <property type="evidence" value="ECO:0007669"/>
    <property type="project" value="UniProtKB-SubCell"/>
</dbReference>
<dbReference type="PANTHER" id="PTHR11319">
    <property type="entry name" value="G PROTEIN-COUPLED RECEPTOR-RELATED"/>
    <property type="match status" value="1"/>
</dbReference>
<name>A4X5D5_SALTO</name>
<dbReference type="SMART" id="SM00710">
    <property type="entry name" value="PbH1"/>
    <property type="match status" value="4"/>
</dbReference>
<comment type="subcellular location">
    <subcellularLocation>
        <location evidence="1">Cell envelope</location>
    </subcellularLocation>
    <subcellularLocation>
        <location evidence="2">Cell outer membrane</location>
    </subcellularLocation>
    <subcellularLocation>
        <location evidence="3">Secreted</location>
    </subcellularLocation>
</comment>
<dbReference type="GO" id="GO:0005576">
    <property type="term" value="C:extracellular region"/>
    <property type="evidence" value="ECO:0007669"/>
    <property type="project" value="UniProtKB-SubCell"/>
</dbReference>
<evidence type="ECO:0000313" key="10">
    <source>
        <dbReference type="EMBL" id="ABP54085.1"/>
    </source>
</evidence>
<feature type="chain" id="PRO_5002674784" evidence="9">
    <location>
        <begin position="18"/>
        <end position="415"/>
    </location>
</feature>
<keyword evidence="5 9" id="KW-0732">Signal</keyword>
<evidence type="ECO:0000256" key="9">
    <source>
        <dbReference type="SAM" id="SignalP"/>
    </source>
</evidence>
<dbReference type="InterPro" id="IPR003368">
    <property type="entry name" value="POMP_repeat"/>
</dbReference>
<sequence>MTGLAFTTAAVATAAYAQPNQPAPSFTTATDTDLRDRATESGRNGGGTPVACDADALIAAITSANATGGGVFDLAKDCTYLLTFDIGGAGLPAVTAPITLNGGKNTTIERAAAADQFRILTVGTGGNLTLNHLKITGGQTTAAGTDGGGILVNTGGGLAVNHSAVTSNIAGGNGGGIANNGVTTVKRSTVSRNTARLEGGGIYSTGALTVGRSEVEANTGTAGGGGIASMGGTVEVAKSSLSGNWSNQGAGLFIVDSGIGSVTDTHITKNSAADVGGGVFILGQLTMQKVVLAGNTAETGAGLSVVNGSTADIMDSAIVDNTAGAQGGGIFNAGMTTLNNTKLDGNQADMGGGVQNLAAATLTFFASTVTDNLAVTDGGGIFNEVGGTVTLNTATGTTVIGNRPNNCVNVPGCAG</sequence>
<reference evidence="11" key="1">
    <citation type="journal article" date="2007" name="Proc. Natl. Acad. Sci. U.S.A.">
        <title>Genome sequencing reveals complex secondary metabolome in the marine actinomycete Salinispora tropica.</title>
        <authorList>
            <person name="Udwary D.W."/>
            <person name="Zeigler L."/>
            <person name="Asolkar R.N."/>
            <person name="Singan V."/>
            <person name="Lapidus A."/>
            <person name="Fenical W."/>
            <person name="Jensen P.R."/>
            <person name="Moore B.S."/>
        </authorList>
    </citation>
    <scope>NUCLEOTIDE SEQUENCE [LARGE SCALE GENOMIC DNA]</scope>
    <source>
        <strain evidence="11">ATCC BAA-916 / DSM 44818 / CNB-440</strain>
    </source>
</reference>
<dbReference type="STRING" id="369723.Strop_1620"/>
<dbReference type="HOGENOM" id="CLU_027862_0_0_11"/>
<dbReference type="KEGG" id="stp:Strop_1620"/>
<dbReference type="InterPro" id="IPR006626">
    <property type="entry name" value="PbH1"/>
</dbReference>
<dbReference type="PANTHER" id="PTHR11319:SF35">
    <property type="entry name" value="OUTER MEMBRANE PROTEIN PMPC-RELATED"/>
    <property type="match status" value="1"/>
</dbReference>
<dbReference type="InterPro" id="IPR011050">
    <property type="entry name" value="Pectin_lyase_fold/virulence"/>
</dbReference>
<feature type="region of interest" description="Disordered" evidence="8">
    <location>
        <begin position="20"/>
        <end position="47"/>
    </location>
</feature>
<protein>
    <submittedName>
        <fullName evidence="10">Polymorphic membrane protein, Chlamydia</fullName>
    </submittedName>
</protein>
<dbReference type="EMBL" id="CP000667">
    <property type="protein sequence ID" value="ABP54085.1"/>
    <property type="molecule type" value="Genomic_DNA"/>
</dbReference>
<evidence type="ECO:0000256" key="5">
    <source>
        <dbReference type="ARBA" id="ARBA00022729"/>
    </source>
</evidence>
<evidence type="ECO:0000256" key="3">
    <source>
        <dbReference type="ARBA" id="ARBA00004613"/>
    </source>
</evidence>
<dbReference type="SUPFAM" id="SSF51126">
    <property type="entry name" value="Pectin lyase-like"/>
    <property type="match status" value="1"/>
</dbReference>
<keyword evidence="11" id="KW-1185">Reference proteome</keyword>
<proteinExistence type="predicted"/>
<evidence type="ECO:0000256" key="4">
    <source>
        <dbReference type="ARBA" id="ARBA00022525"/>
    </source>
</evidence>
<gene>
    <name evidence="10" type="ordered locus">Strop_1620</name>
</gene>